<dbReference type="Proteomes" id="UP000236291">
    <property type="component" value="Unassembled WGS sequence"/>
</dbReference>
<protein>
    <submittedName>
        <fullName evidence="1">GTP-binding protein TypA</fullName>
    </submittedName>
</protein>
<evidence type="ECO:0000313" key="2">
    <source>
        <dbReference type="Proteomes" id="UP000236291"/>
    </source>
</evidence>
<reference evidence="1 2" key="2">
    <citation type="journal article" date="2017" name="Front. Plant Sci.">
        <title>Gene Classification and Mining of Molecular Markers Useful in Red Clover (Trifolium pratense) Breeding.</title>
        <authorList>
            <person name="Istvanek J."/>
            <person name="Dluhosova J."/>
            <person name="Dluhos P."/>
            <person name="Patkova L."/>
            <person name="Nedelnik J."/>
            <person name="Repkova J."/>
        </authorList>
    </citation>
    <scope>NUCLEOTIDE SEQUENCE [LARGE SCALE GENOMIC DNA]</scope>
    <source>
        <strain evidence="2">cv. Tatra</strain>
        <tissue evidence="1">Young leaves</tissue>
    </source>
</reference>
<proteinExistence type="predicted"/>
<gene>
    <name evidence="1" type="ORF">L195_g044631</name>
</gene>
<dbReference type="EMBL" id="ASHM01056921">
    <property type="protein sequence ID" value="PNX88525.1"/>
    <property type="molecule type" value="Genomic_DNA"/>
</dbReference>
<dbReference type="ExpressionAtlas" id="A0A2K3MCL3">
    <property type="expression patterns" value="baseline"/>
</dbReference>
<reference evidence="1 2" key="1">
    <citation type="journal article" date="2014" name="Am. J. Bot.">
        <title>Genome assembly and annotation for red clover (Trifolium pratense; Fabaceae).</title>
        <authorList>
            <person name="Istvanek J."/>
            <person name="Jaros M."/>
            <person name="Krenek A."/>
            <person name="Repkova J."/>
        </authorList>
    </citation>
    <scope>NUCLEOTIDE SEQUENCE [LARGE SCALE GENOMIC DNA]</scope>
    <source>
        <strain evidence="2">cv. Tatra</strain>
        <tissue evidence="1">Young leaves</tissue>
    </source>
</reference>
<name>A0A2K3MCL3_TRIPR</name>
<dbReference type="STRING" id="57577.A0A2K3MCL3"/>
<dbReference type="Gene3D" id="3.30.70.870">
    <property type="entry name" value="Elongation Factor G (Translational Gtpase), domain 3"/>
    <property type="match status" value="1"/>
</dbReference>
<evidence type="ECO:0000313" key="1">
    <source>
        <dbReference type="EMBL" id="PNX88525.1"/>
    </source>
</evidence>
<feature type="non-terminal residue" evidence="1">
    <location>
        <position position="1"/>
    </location>
</feature>
<dbReference type="AlphaFoldDB" id="A0A2K3MCL3"/>
<organism evidence="1 2">
    <name type="scientific">Trifolium pratense</name>
    <name type="common">Red clover</name>
    <dbReference type="NCBI Taxonomy" id="57577"/>
    <lineage>
        <taxon>Eukaryota</taxon>
        <taxon>Viridiplantae</taxon>
        <taxon>Streptophyta</taxon>
        <taxon>Embryophyta</taxon>
        <taxon>Tracheophyta</taxon>
        <taxon>Spermatophyta</taxon>
        <taxon>Magnoliopsida</taxon>
        <taxon>eudicotyledons</taxon>
        <taxon>Gunneridae</taxon>
        <taxon>Pentapetalae</taxon>
        <taxon>rosids</taxon>
        <taxon>fabids</taxon>
        <taxon>Fabales</taxon>
        <taxon>Fabaceae</taxon>
        <taxon>Papilionoideae</taxon>
        <taxon>50 kb inversion clade</taxon>
        <taxon>NPAAA clade</taxon>
        <taxon>Hologalegina</taxon>
        <taxon>IRL clade</taxon>
        <taxon>Trifolieae</taxon>
        <taxon>Trifolium</taxon>
    </lineage>
</organism>
<dbReference type="InterPro" id="IPR009000">
    <property type="entry name" value="Transl_B-barrel_sf"/>
</dbReference>
<sequence length="98" mass="10213">CDFQVTSTEYEGHKGCIGIGRLEAGVLERDGGQGGVPADRVEAGDICAVCGISDIQIGETIADKVTGKALPSIKVEEPTVKMAFSINTSPFVGREVCI</sequence>
<dbReference type="Gene3D" id="2.40.30.10">
    <property type="entry name" value="Translation factors"/>
    <property type="match status" value="1"/>
</dbReference>
<comment type="caution">
    <text evidence="1">The sequence shown here is derived from an EMBL/GenBank/DDBJ whole genome shotgun (WGS) entry which is preliminary data.</text>
</comment>
<dbReference type="SUPFAM" id="SSF50447">
    <property type="entry name" value="Translation proteins"/>
    <property type="match status" value="1"/>
</dbReference>
<accession>A0A2K3MCL3</accession>